<dbReference type="RefSeq" id="XP_073560160.1">
    <property type="nucleotide sequence ID" value="XM_073700951.1"/>
</dbReference>
<dbReference type="GeneID" id="300575401"/>
<accession>A0ABY2H8G8</accession>
<keyword evidence="3" id="KW-1185">Reference proteome</keyword>
<feature type="compositionally biased region" description="Basic and acidic residues" evidence="1">
    <location>
        <begin position="52"/>
        <end position="66"/>
    </location>
</feature>
<feature type="compositionally biased region" description="Basic and acidic residues" evidence="1">
    <location>
        <begin position="36"/>
        <end position="45"/>
    </location>
</feature>
<dbReference type="Proteomes" id="UP001642720">
    <property type="component" value="Unassembled WGS sequence"/>
</dbReference>
<protein>
    <submittedName>
        <fullName evidence="2">Uncharacterized protein</fullName>
    </submittedName>
</protein>
<dbReference type="EMBL" id="PPTA01000004">
    <property type="protein sequence ID" value="TFB03959.1"/>
    <property type="molecule type" value="Genomic_DNA"/>
</dbReference>
<organism evidence="2 3">
    <name type="scientific">Trichoderma ghanense</name>
    <dbReference type="NCBI Taxonomy" id="65468"/>
    <lineage>
        <taxon>Eukaryota</taxon>
        <taxon>Fungi</taxon>
        <taxon>Dikarya</taxon>
        <taxon>Ascomycota</taxon>
        <taxon>Pezizomycotina</taxon>
        <taxon>Sordariomycetes</taxon>
        <taxon>Hypocreomycetidae</taxon>
        <taxon>Hypocreales</taxon>
        <taxon>Hypocreaceae</taxon>
        <taxon>Trichoderma</taxon>
    </lineage>
</organism>
<reference evidence="2 3" key="1">
    <citation type="submission" date="2018-01" db="EMBL/GenBank/DDBJ databases">
        <title>Genome characterization of the sugarcane-associated fungus Trichoderma ghanense CCMA-1212 and their application in lignocelulose bioconversion.</title>
        <authorList>
            <person name="Steindorff A.S."/>
            <person name="Mendes T.D."/>
            <person name="Vilela E.S.D."/>
            <person name="Rodrigues D.S."/>
            <person name="Formighieri E.F."/>
            <person name="Melo I.S."/>
            <person name="Favaro L.C.L."/>
        </authorList>
    </citation>
    <scope>NUCLEOTIDE SEQUENCE [LARGE SCALE GENOMIC DNA]</scope>
    <source>
        <strain evidence="2 3">CCMA-1212</strain>
    </source>
</reference>
<feature type="compositionally biased region" description="Basic residues" evidence="1">
    <location>
        <begin position="15"/>
        <end position="28"/>
    </location>
</feature>
<evidence type="ECO:0000313" key="2">
    <source>
        <dbReference type="EMBL" id="TFB03959.1"/>
    </source>
</evidence>
<feature type="region of interest" description="Disordered" evidence="1">
    <location>
        <begin position="1"/>
        <end position="84"/>
    </location>
</feature>
<comment type="caution">
    <text evidence="2">The sequence shown here is derived from an EMBL/GenBank/DDBJ whole genome shotgun (WGS) entry which is preliminary data.</text>
</comment>
<sequence>MELAHAQQNPPPRRAPPKRRPHGPRKHRQADGIEAAQHRPHDELRMLGPCADQRDQRLAQAREEHRPNKRPRHGAGEGEVVVRRGQPGVDVARGRAVGEDVVRGLQVEGFFDFGVGGAEEVQEGDCEEEDVCALCALSVLQDASTISI</sequence>
<name>A0ABY2H8G8_9HYPO</name>
<proteinExistence type="predicted"/>
<evidence type="ECO:0000256" key="1">
    <source>
        <dbReference type="SAM" id="MobiDB-lite"/>
    </source>
</evidence>
<gene>
    <name evidence="2" type="ORF">CCMA1212_003610</name>
</gene>
<evidence type="ECO:0000313" key="3">
    <source>
        <dbReference type="Proteomes" id="UP001642720"/>
    </source>
</evidence>